<reference evidence="1" key="1">
    <citation type="submission" date="2021-05" db="EMBL/GenBank/DDBJ databases">
        <authorList>
            <person name="Scholz U."/>
            <person name="Mascher M."/>
            <person name="Fiebig A."/>
        </authorList>
    </citation>
    <scope>NUCLEOTIDE SEQUENCE [LARGE SCALE GENOMIC DNA]</scope>
</reference>
<protein>
    <submittedName>
        <fullName evidence="1">Uncharacterized protein</fullName>
    </submittedName>
</protein>
<accession>A0ACD5TXZ3</accession>
<dbReference type="Proteomes" id="UP001732700">
    <property type="component" value="Chromosome 1D"/>
</dbReference>
<reference evidence="1" key="2">
    <citation type="submission" date="2025-09" db="UniProtKB">
        <authorList>
            <consortium name="EnsemblPlants"/>
        </authorList>
    </citation>
    <scope>IDENTIFICATION</scope>
</reference>
<organism evidence="1 2">
    <name type="scientific">Avena sativa</name>
    <name type="common">Oat</name>
    <dbReference type="NCBI Taxonomy" id="4498"/>
    <lineage>
        <taxon>Eukaryota</taxon>
        <taxon>Viridiplantae</taxon>
        <taxon>Streptophyta</taxon>
        <taxon>Embryophyta</taxon>
        <taxon>Tracheophyta</taxon>
        <taxon>Spermatophyta</taxon>
        <taxon>Magnoliopsida</taxon>
        <taxon>Liliopsida</taxon>
        <taxon>Poales</taxon>
        <taxon>Poaceae</taxon>
        <taxon>BOP clade</taxon>
        <taxon>Pooideae</taxon>
        <taxon>Poodae</taxon>
        <taxon>Poeae</taxon>
        <taxon>Poeae Chloroplast Group 1 (Aveneae type)</taxon>
        <taxon>Aveninae</taxon>
        <taxon>Avena</taxon>
    </lineage>
</organism>
<name>A0ACD5TXZ3_AVESA</name>
<evidence type="ECO:0000313" key="2">
    <source>
        <dbReference type="Proteomes" id="UP001732700"/>
    </source>
</evidence>
<sequence length="288" mass="32569">MDLIIPFKVGDFAESKSFVVGFRGAWFRSKINDMRVTECGHLEYYLEYTDYTEEAHEWIEVFQKNPFNPASQKKESSTSSQIMLRPPFPKWYRGDQVPEHFSKSELIASVGHTWKVGDCVDWHCSDCYWTGKIVKLIGDDVVEVVLVEPPIGEGGPPHQVNPKDLRPALDWSIIEGWTVPLSAANGKRWYAARLIHPKSGIEESKTDGDETLENMMPTSTHKSPDPTKRGTHGSRKRQIAPSELVQLQPLDTIKGSTAEPERPSSGTGARRYPLRVRKPVKNALLQQK</sequence>
<evidence type="ECO:0000313" key="1">
    <source>
        <dbReference type="EnsemblPlants" id="AVESA.00010b.r2.1DG0143030.1.CDS"/>
    </source>
</evidence>
<keyword evidence="2" id="KW-1185">Reference proteome</keyword>
<dbReference type="EnsemblPlants" id="AVESA.00010b.r2.1DG0143030.1">
    <property type="protein sequence ID" value="AVESA.00010b.r2.1DG0143030.1.CDS"/>
    <property type="gene ID" value="AVESA.00010b.r2.1DG0143030"/>
</dbReference>
<proteinExistence type="predicted"/>